<dbReference type="EMBL" id="JAKUML010000003">
    <property type="protein sequence ID" value="MCJ8145738.1"/>
    <property type="molecule type" value="Genomic_DNA"/>
</dbReference>
<keyword evidence="9" id="KW-1133">Transmembrane helix</keyword>
<dbReference type="PROSITE" id="PS50109">
    <property type="entry name" value="HIS_KIN"/>
    <property type="match status" value="1"/>
</dbReference>
<dbReference type="PANTHER" id="PTHR24421">
    <property type="entry name" value="NITRATE/NITRITE SENSOR PROTEIN NARX-RELATED"/>
    <property type="match status" value="1"/>
</dbReference>
<feature type="transmembrane region" description="Helical" evidence="9">
    <location>
        <begin position="390"/>
        <end position="409"/>
    </location>
</feature>
<feature type="transmembrane region" description="Helical" evidence="9">
    <location>
        <begin position="236"/>
        <end position="252"/>
    </location>
</feature>
<evidence type="ECO:0000259" key="10">
    <source>
        <dbReference type="PROSITE" id="PS50109"/>
    </source>
</evidence>
<dbReference type="InterPro" id="IPR005467">
    <property type="entry name" value="His_kinase_dom"/>
</dbReference>
<evidence type="ECO:0000256" key="5">
    <source>
        <dbReference type="ARBA" id="ARBA00022741"/>
    </source>
</evidence>
<keyword evidence="4" id="KW-0808">Transferase</keyword>
<keyword evidence="8" id="KW-0902">Two-component regulatory system</keyword>
<dbReference type="GO" id="GO:0016020">
    <property type="term" value="C:membrane"/>
    <property type="evidence" value="ECO:0007669"/>
    <property type="project" value="InterPro"/>
</dbReference>
<feature type="transmembrane region" description="Helical" evidence="9">
    <location>
        <begin position="172"/>
        <end position="192"/>
    </location>
</feature>
<feature type="transmembrane region" description="Helical" evidence="9">
    <location>
        <begin position="296"/>
        <end position="317"/>
    </location>
</feature>
<dbReference type="InterPro" id="IPR036890">
    <property type="entry name" value="HATPase_C_sf"/>
</dbReference>
<dbReference type="GO" id="GO:0000155">
    <property type="term" value="F:phosphorelay sensor kinase activity"/>
    <property type="evidence" value="ECO:0007669"/>
    <property type="project" value="InterPro"/>
</dbReference>
<dbReference type="PANTHER" id="PTHR24421:SF10">
    <property type="entry name" value="NITRATE_NITRITE SENSOR PROTEIN NARQ"/>
    <property type="match status" value="1"/>
</dbReference>
<dbReference type="Proteomes" id="UP001139701">
    <property type="component" value="Unassembled WGS sequence"/>
</dbReference>
<feature type="domain" description="Histidine kinase" evidence="10">
    <location>
        <begin position="533"/>
        <end position="716"/>
    </location>
</feature>
<keyword evidence="6" id="KW-0418">Kinase</keyword>
<keyword evidence="12" id="KW-1185">Reference proteome</keyword>
<keyword evidence="3" id="KW-0597">Phosphoprotein</keyword>
<feature type="transmembrane region" description="Helical" evidence="9">
    <location>
        <begin position="145"/>
        <end position="165"/>
    </location>
</feature>
<evidence type="ECO:0000313" key="12">
    <source>
        <dbReference type="Proteomes" id="UP001139701"/>
    </source>
</evidence>
<protein>
    <recommendedName>
        <fullName evidence="2">histidine kinase</fullName>
        <ecNumber evidence="2">2.7.13.3</ecNumber>
    </recommendedName>
</protein>
<dbReference type="InterPro" id="IPR011712">
    <property type="entry name" value="Sig_transdc_His_kin_sub3_dim/P"/>
</dbReference>
<dbReference type="EC" id="2.7.13.3" evidence="2"/>
<accession>A0A9X1WWD5</accession>
<evidence type="ECO:0000256" key="4">
    <source>
        <dbReference type="ARBA" id="ARBA00022679"/>
    </source>
</evidence>
<comment type="catalytic activity">
    <reaction evidence="1">
        <text>ATP + protein L-histidine = ADP + protein N-phospho-L-histidine.</text>
        <dbReference type="EC" id="2.7.13.3"/>
    </reaction>
</comment>
<dbReference type="GO" id="GO:0046983">
    <property type="term" value="F:protein dimerization activity"/>
    <property type="evidence" value="ECO:0007669"/>
    <property type="project" value="InterPro"/>
</dbReference>
<organism evidence="11 12">
    <name type="scientific">Acinetobacter sedimenti</name>
    <dbReference type="NCBI Taxonomy" id="2919922"/>
    <lineage>
        <taxon>Bacteria</taxon>
        <taxon>Pseudomonadati</taxon>
        <taxon>Pseudomonadota</taxon>
        <taxon>Gammaproteobacteria</taxon>
        <taxon>Moraxellales</taxon>
        <taxon>Moraxellaceae</taxon>
        <taxon>Acinetobacter</taxon>
    </lineage>
</organism>
<dbReference type="AlphaFoldDB" id="A0A9X1WWD5"/>
<evidence type="ECO:0000256" key="9">
    <source>
        <dbReference type="SAM" id="Phobius"/>
    </source>
</evidence>
<feature type="transmembrane region" description="Helical" evidence="9">
    <location>
        <begin position="212"/>
        <end position="229"/>
    </location>
</feature>
<evidence type="ECO:0000256" key="3">
    <source>
        <dbReference type="ARBA" id="ARBA00022553"/>
    </source>
</evidence>
<feature type="transmembrane region" description="Helical" evidence="9">
    <location>
        <begin position="329"/>
        <end position="350"/>
    </location>
</feature>
<feature type="transmembrane region" description="Helical" evidence="9">
    <location>
        <begin position="362"/>
        <end position="384"/>
    </location>
</feature>
<evidence type="ECO:0000313" key="11">
    <source>
        <dbReference type="EMBL" id="MCJ8145738.1"/>
    </source>
</evidence>
<dbReference type="RefSeq" id="WP_241570444.1">
    <property type="nucleotide sequence ID" value="NZ_JAKUML010000003.1"/>
</dbReference>
<proteinExistence type="predicted"/>
<gene>
    <name evidence="11" type="ORF">MKI79_02235</name>
</gene>
<dbReference type="InterPro" id="IPR050482">
    <property type="entry name" value="Sensor_HK_TwoCompSys"/>
</dbReference>
<keyword evidence="5" id="KW-0547">Nucleotide-binding</keyword>
<evidence type="ECO:0000256" key="7">
    <source>
        <dbReference type="ARBA" id="ARBA00022840"/>
    </source>
</evidence>
<dbReference type="CDD" id="cd16917">
    <property type="entry name" value="HATPase_UhpB-NarQ-NarX-like"/>
    <property type="match status" value="1"/>
</dbReference>
<dbReference type="SUPFAM" id="SSF55874">
    <property type="entry name" value="ATPase domain of HSP90 chaperone/DNA topoisomerase II/histidine kinase"/>
    <property type="match status" value="1"/>
</dbReference>
<feature type="transmembrane region" description="Helical" evidence="9">
    <location>
        <begin position="12"/>
        <end position="32"/>
    </location>
</feature>
<feature type="transmembrane region" description="Helical" evidence="9">
    <location>
        <begin position="264"/>
        <end position="284"/>
    </location>
</feature>
<dbReference type="Gene3D" id="1.20.5.1930">
    <property type="match status" value="1"/>
</dbReference>
<dbReference type="Pfam" id="PF07730">
    <property type="entry name" value="HisKA_3"/>
    <property type="match status" value="1"/>
</dbReference>
<name>A0A9X1WWD5_9GAMM</name>
<dbReference type="Pfam" id="PF02518">
    <property type="entry name" value="HATPase_c"/>
    <property type="match status" value="1"/>
</dbReference>
<dbReference type="Gene3D" id="3.30.565.10">
    <property type="entry name" value="Histidine kinase-like ATPase, C-terminal domain"/>
    <property type="match status" value="1"/>
</dbReference>
<sequence length="720" mass="82227">MKIVARMSPTTILYFATLFAVLWVSIILLLAIRQPYLGLVFSPHEQSVIIKEIKTPHMPQHFKENAVLSISSSTGEIQLQSVDLTIEPDSTMKTYADYRHFLNRQAQIHTILKNNEHLTLTFVNQESLELPIAPVRPILSLDVSFWIQIFVGITSWLITAAIFAFRTNTIAARYLLLSGFSTLLFTTFAAVYTTRELAIDANLFQFLSDYNFFGGSLYIACFIALLLYYPRKIAPTWLGFLVISIYVIWFIAQQRGFFVDMSFARRILVMIGLICSLGLTILHWQFSKRNPVERAALQWFLLSWIFGISLFAIFILLPTLFGIDTSALQGYAFLLILMVYIGLALGILRYRLFELDRWWGRTILLLVAIVVLLLMDIALINVLHMAPKHSLVFSVVFVGILILPMRIWIWEKLLKQGNENQSHQFKKIINIALSSQDQNYQNQWTELFQNQYQPLNILIDNQIDSVKITQDGLSLHIPAIEELPALTIQYAGQGRRLFSSQDIEDANEICEMLKYALNARQAYEAGTIEERKRISRDLHDNVGSQLVSALHQTENAHKNEMIRTTLMDLRQIINNNLQSIHALDELLANLRQETSQQLEIVNIQLEWQLFGDSNIHAPIELMHSLRSIIREASHNIIRHANATQASVFINIQQQSIQLTIKDNGQGVPASNHEIQDYQEGHGLQNMRTRAKSLGGNITYTNLFPGFSIYAELPLDGAQHA</sequence>
<dbReference type="SMART" id="SM00387">
    <property type="entry name" value="HATPase_c"/>
    <property type="match status" value="1"/>
</dbReference>
<keyword evidence="9" id="KW-0812">Transmembrane</keyword>
<reference evidence="11" key="1">
    <citation type="submission" date="2022-02" db="EMBL/GenBank/DDBJ databases">
        <title>Acinetobacter A3.8 sp. nov., isolated from Sediment (Zhairuo Island).</title>
        <authorList>
            <person name="Zheng K."/>
        </authorList>
    </citation>
    <scope>NUCLEOTIDE SEQUENCE</scope>
    <source>
        <strain evidence="11">A3.8</strain>
    </source>
</reference>
<evidence type="ECO:0000256" key="1">
    <source>
        <dbReference type="ARBA" id="ARBA00000085"/>
    </source>
</evidence>
<evidence type="ECO:0000256" key="6">
    <source>
        <dbReference type="ARBA" id="ARBA00022777"/>
    </source>
</evidence>
<dbReference type="GO" id="GO:0005524">
    <property type="term" value="F:ATP binding"/>
    <property type="evidence" value="ECO:0007669"/>
    <property type="project" value="UniProtKB-KW"/>
</dbReference>
<comment type="caution">
    <text evidence="11">The sequence shown here is derived from an EMBL/GenBank/DDBJ whole genome shotgun (WGS) entry which is preliminary data.</text>
</comment>
<keyword evidence="9" id="KW-0472">Membrane</keyword>
<evidence type="ECO:0000256" key="8">
    <source>
        <dbReference type="ARBA" id="ARBA00023012"/>
    </source>
</evidence>
<evidence type="ECO:0000256" key="2">
    <source>
        <dbReference type="ARBA" id="ARBA00012438"/>
    </source>
</evidence>
<dbReference type="InterPro" id="IPR003594">
    <property type="entry name" value="HATPase_dom"/>
</dbReference>
<keyword evidence="7 11" id="KW-0067">ATP-binding</keyword>